<feature type="compositionally biased region" description="Polar residues" evidence="1">
    <location>
        <begin position="237"/>
        <end position="270"/>
    </location>
</feature>
<organism evidence="3">
    <name type="scientific">Fusarium clavum</name>
    <dbReference type="NCBI Taxonomy" id="2594811"/>
    <lineage>
        <taxon>Eukaryota</taxon>
        <taxon>Fungi</taxon>
        <taxon>Dikarya</taxon>
        <taxon>Ascomycota</taxon>
        <taxon>Pezizomycotina</taxon>
        <taxon>Sordariomycetes</taxon>
        <taxon>Hypocreomycetidae</taxon>
        <taxon>Hypocreales</taxon>
        <taxon>Nectriaceae</taxon>
        <taxon>Fusarium</taxon>
        <taxon>Fusarium incarnatum-equiseti species complex</taxon>
    </lineage>
</organism>
<dbReference type="EMBL" id="CBMI010000723">
    <property type="protein sequence ID" value="CEG04266.1"/>
    <property type="molecule type" value="Genomic_DNA"/>
</dbReference>
<evidence type="ECO:0000256" key="1">
    <source>
        <dbReference type="SAM" id="MobiDB-lite"/>
    </source>
</evidence>
<feature type="region of interest" description="Disordered" evidence="1">
    <location>
        <begin position="404"/>
        <end position="558"/>
    </location>
</feature>
<name>A0A090N5C0_9HYPO</name>
<feature type="domain" description="BZIP" evidence="2">
    <location>
        <begin position="331"/>
        <end position="394"/>
    </location>
</feature>
<dbReference type="PROSITE" id="PS50217">
    <property type="entry name" value="BZIP"/>
    <property type="match status" value="1"/>
</dbReference>
<dbReference type="AlphaFoldDB" id="A0A090N5C0"/>
<feature type="compositionally biased region" description="Basic and acidic residues" evidence="1">
    <location>
        <begin position="448"/>
        <end position="459"/>
    </location>
</feature>
<feature type="region of interest" description="Disordered" evidence="1">
    <location>
        <begin position="1"/>
        <end position="288"/>
    </location>
</feature>
<feature type="compositionally biased region" description="Low complexity" evidence="1">
    <location>
        <begin position="487"/>
        <end position="505"/>
    </location>
</feature>
<evidence type="ECO:0000259" key="2">
    <source>
        <dbReference type="PROSITE" id="PS50217"/>
    </source>
</evidence>
<evidence type="ECO:0000313" key="3">
    <source>
        <dbReference type="EMBL" id="CEG04266.1"/>
    </source>
</evidence>
<dbReference type="InterPro" id="IPR046347">
    <property type="entry name" value="bZIP_sf"/>
</dbReference>
<comment type="caution">
    <text evidence="3">The sequence shown here is derived from an EMBL/GenBank/DDBJ whole genome shotgun (WGS) entry which is preliminary data.</text>
</comment>
<sequence length="558" mass="59749">MSHTGPASQHVPGRSSRSPLGDDLTSPTSTRHGQLGDLRHDGSNVPYSNGDERMQQVPPKTLGVHNILNPLEPRLLASGGNGPLQPAARPSDPTMHAPTPGSTPGPYHGTRSFPPGQTASISLPGTPVGSLTPLGGPASGRNSPVAGYPFPTMSNPRHKASPTQHPRAISVSHVPSRDFDGRQPSSLHGKRPFEEITPEDARSQYPNLHHPSGMPTGPPSTLSEPGRLHSQGMIASPGTQAPHSTLPPNHATVRQQPPSVHPQTSYSPNMQAGRPFPSPGPPNDTASLWSETLRRQGTGGSLFGVEGQHAFMTLPGSETPIPVHMDFSHASKKADEKRQRNAVASTRHRRKKKIMQEENSKQLQELRDERRMMEIRIEELTQQRDFYRDDRNRLRDIVAQTPSISGLAVGPPSPTFSTSNSYADNGSLASGPPGPMGYGGEGMSSERPSQRRRTDDHPEYSLPPYSPASVTSGHPSASPSGLPPMPMSGYGAPSRPSSAASSATSERLPPLRAMEGRPPGPAPGPGPHEQDPRTGQWVPVQPRAQETGWATRDTHRRA</sequence>
<dbReference type="CDD" id="cd14705">
    <property type="entry name" value="bZIP_Zip1"/>
    <property type="match status" value="1"/>
</dbReference>
<feature type="compositionally biased region" description="Basic and acidic residues" evidence="1">
    <location>
        <begin position="191"/>
        <end position="202"/>
    </location>
</feature>
<proteinExistence type="predicted"/>
<protein>
    <submittedName>
        <fullName evidence="3">WGS project CBMI000000000 data, contig CS3069_c000725</fullName>
    </submittedName>
</protein>
<accession>A0A090N5C0</accession>
<reference evidence="3" key="1">
    <citation type="submission" date="2013-05" db="EMBL/GenBank/DDBJ databases">
        <title>Draft genome sequences of six wheat associated Fusarium spp. isolates.</title>
        <authorList>
            <person name="Moolhuijzen P.M."/>
            <person name="Manners J.M."/>
            <person name="Wilcox S."/>
            <person name="Bellgard M.I."/>
            <person name="Gardiner D.M."/>
        </authorList>
    </citation>
    <scope>NUCLEOTIDE SEQUENCE</scope>
    <source>
        <strain evidence="3">CS3069</strain>
    </source>
</reference>
<gene>
    <name evidence="3" type="ORF">BN850_0034720</name>
</gene>
<feature type="compositionally biased region" description="Polar residues" evidence="1">
    <location>
        <begin position="415"/>
        <end position="428"/>
    </location>
</feature>
<dbReference type="PROSITE" id="PS00036">
    <property type="entry name" value="BZIP_BASIC"/>
    <property type="match status" value="1"/>
</dbReference>
<dbReference type="SUPFAM" id="SSF57959">
    <property type="entry name" value="Leucine zipper domain"/>
    <property type="match status" value="1"/>
</dbReference>
<feature type="compositionally biased region" description="Basic and acidic residues" evidence="1">
    <location>
        <begin position="330"/>
        <end position="339"/>
    </location>
</feature>
<dbReference type="GO" id="GO:0003700">
    <property type="term" value="F:DNA-binding transcription factor activity"/>
    <property type="evidence" value="ECO:0007669"/>
    <property type="project" value="InterPro"/>
</dbReference>
<dbReference type="InterPro" id="IPR004827">
    <property type="entry name" value="bZIP"/>
</dbReference>
<feature type="region of interest" description="Disordered" evidence="1">
    <location>
        <begin position="330"/>
        <end position="362"/>
    </location>
</feature>